<dbReference type="EMBL" id="VOIR01000011">
    <property type="protein sequence ID" value="KAA6436041.1"/>
    <property type="molecule type" value="Genomic_DNA"/>
</dbReference>
<organism evidence="1 2">
    <name type="scientific">Agrococcus sediminis</name>
    <dbReference type="NCBI Taxonomy" id="2599924"/>
    <lineage>
        <taxon>Bacteria</taxon>
        <taxon>Bacillati</taxon>
        <taxon>Actinomycetota</taxon>
        <taxon>Actinomycetes</taxon>
        <taxon>Micrococcales</taxon>
        <taxon>Microbacteriaceae</taxon>
        <taxon>Agrococcus</taxon>
    </lineage>
</organism>
<accession>A0A5M8QLM6</accession>
<evidence type="ECO:0008006" key="3">
    <source>
        <dbReference type="Google" id="ProtNLM"/>
    </source>
</evidence>
<dbReference type="Proteomes" id="UP000323221">
    <property type="component" value="Unassembled WGS sequence"/>
</dbReference>
<evidence type="ECO:0000313" key="2">
    <source>
        <dbReference type="Proteomes" id="UP000323221"/>
    </source>
</evidence>
<protein>
    <recommendedName>
        <fullName evidence="3">DUF2993 domain-containing protein</fullName>
    </recommendedName>
</protein>
<evidence type="ECO:0000313" key="1">
    <source>
        <dbReference type="EMBL" id="KAA6436041.1"/>
    </source>
</evidence>
<proteinExistence type="predicted"/>
<dbReference type="OrthoDB" id="5142315at2"/>
<sequence length="279" mass="29629">MADSILLGRAPRPTDGAQLAKRIRTLVIAAEPAGIACTSGIEAELDGADVVRLHLDLTGFVLAGEHDRDRVRLEPQGATVAREPAVLRDLRVHADPMRVSGAEVTLEASLADVPFAWIETDNRELAVELGRPSAARPLHGHARVSVPKEQLGRAVLGLAESALAERGISVSRLDIDVEATGPRDLRLTLDGKVRKGLLGASVRGSASASIDDRMGVTLTDIHVDSGNPLVAAMLSAARGRIERFEGRRIDLASELPEGIRVDDVQVTVTDAVTIEARLA</sequence>
<dbReference type="Pfam" id="PF11209">
    <property type="entry name" value="LmeA"/>
    <property type="match status" value="1"/>
</dbReference>
<name>A0A5M8QLM6_9MICO</name>
<dbReference type="AlphaFoldDB" id="A0A5M8QLM6"/>
<dbReference type="RefSeq" id="WP_146354495.1">
    <property type="nucleotide sequence ID" value="NZ_VOIR01000011.1"/>
</dbReference>
<dbReference type="InterPro" id="IPR021373">
    <property type="entry name" value="DUF2993"/>
</dbReference>
<comment type="caution">
    <text evidence="1">The sequence shown here is derived from an EMBL/GenBank/DDBJ whole genome shotgun (WGS) entry which is preliminary data.</text>
</comment>
<keyword evidence="2" id="KW-1185">Reference proteome</keyword>
<gene>
    <name evidence="1" type="ORF">FQ330_00985</name>
</gene>
<reference evidence="1 2" key="1">
    <citation type="submission" date="2019-08" db="EMBL/GenBank/DDBJ databases">
        <title>Agrococcus lahaulensis sp. nov., isolated from a cold desert of the Indian Himalayas.</title>
        <authorList>
            <person name="Qu J.H."/>
        </authorList>
    </citation>
    <scope>NUCLEOTIDE SEQUENCE [LARGE SCALE GENOMIC DNA]</scope>
    <source>
        <strain evidence="1 2">NS18</strain>
    </source>
</reference>